<dbReference type="GO" id="GO:0004467">
    <property type="term" value="F:long-chain fatty acid-CoA ligase activity"/>
    <property type="evidence" value="ECO:0007669"/>
    <property type="project" value="UniProtKB-EC"/>
</dbReference>
<feature type="domain" description="AMP-dependent synthetase/ligase" evidence="5">
    <location>
        <begin position="46"/>
        <end position="462"/>
    </location>
</feature>
<dbReference type="InterPro" id="IPR042099">
    <property type="entry name" value="ANL_N_sf"/>
</dbReference>
<evidence type="ECO:0000256" key="2">
    <source>
        <dbReference type="ARBA" id="ARBA00022832"/>
    </source>
</evidence>
<proteinExistence type="predicted"/>
<organism evidence="6 7">
    <name type="scientific">Holothuria leucospilota</name>
    <name type="common">Black long sea cucumber</name>
    <name type="synonym">Mertensiothuria leucospilota</name>
    <dbReference type="NCBI Taxonomy" id="206669"/>
    <lineage>
        <taxon>Eukaryota</taxon>
        <taxon>Metazoa</taxon>
        <taxon>Echinodermata</taxon>
        <taxon>Eleutherozoa</taxon>
        <taxon>Echinozoa</taxon>
        <taxon>Holothuroidea</taxon>
        <taxon>Aspidochirotacea</taxon>
        <taxon>Aspidochirotida</taxon>
        <taxon>Holothuriidae</taxon>
        <taxon>Holothuria</taxon>
    </lineage>
</organism>
<protein>
    <recommendedName>
        <fullName evidence="4">long-chain-fatty-acid--CoA ligase</fullName>
        <ecNumber evidence="4">6.2.1.3</ecNumber>
    </recommendedName>
</protein>
<sequence length="657" mass="73010">MERGRAPLAPAESIWTIDADGSVTLRSSSREDCEYKPQTVHTFLKNVVDKFPDKDALSIKRNGIWIQWTYSQYYECCHTVAKAFLKLGLEKFHGVGIIGFNSPEWFMADIGAMFAGGFATGIYTTNSPEACEYVAGNCEANIIVVENTTQLKKILKVWPHLPHLKAVIQYSGVVEEKRENLYSWSEMMEIGKKEPDGPLDAIIAAQKPNQCCTLIYTSGTTGNPKGVMLSHDNVIWIGIGTSRMARMEYGIHKVVSYLPLSHIAAQVMDLYAPIALAGTTYFAQPDALKGTLVETLREVRPSGFMGVPRVWEKIYEQMRAAAVNVTGMKKKIAAWAKGVGYRGNIALMNGQSLPWGWSLAKMVLFKKVRNTLGLDRCTLLISTGAPLAKEIQEYFLGLNVPLYDVYGMSESTGPHTLNLPDDFRLSSVGKTIWGGQTKIMEPDADGIGEVCYFGRHVFMGYLNNLEKTKEAIDDKGWLHSGDLGYEDKDGFIYITGRIKELIITAGGENIPPVLIEDEIKKKTPLISNCMLIGDKRKFLSLFVTLKVDIDQDTQLPTEALNREALAICKQLGSNAKTVEDAEKDEAIAKHIQKGIDEYNKNAVSRAQKVQKFKILRKEFSVAGGELGPTLKLKRPVVIKMYAALADEFYADTETPRD</sequence>
<name>A0A9Q1BMU3_HOLLE</name>
<reference evidence="6" key="1">
    <citation type="submission" date="2021-10" db="EMBL/GenBank/DDBJ databases">
        <title>Tropical sea cucumber genome reveals ecological adaptation and Cuvierian tubules defense mechanism.</title>
        <authorList>
            <person name="Chen T."/>
        </authorList>
    </citation>
    <scope>NUCLEOTIDE SEQUENCE</scope>
    <source>
        <strain evidence="6">Nanhai2018</strain>
        <tissue evidence="6">Muscle</tissue>
    </source>
</reference>
<comment type="caution">
    <text evidence="6">The sequence shown here is derived from an EMBL/GenBank/DDBJ whole genome shotgun (WGS) entry which is preliminary data.</text>
</comment>
<gene>
    <name evidence="6" type="ORF">HOLleu_28970</name>
</gene>
<dbReference type="AlphaFoldDB" id="A0A9Q1BMU3"/>
<keyword evidence="2" id="KW-0276">Fatty acid metabolism</keyword>
<keyword evidence="1 6" id="KW-0436">Ligase</keyword>
<evidence type="ECO:0000313" key="7">
    <source>
        <dbReference type="Proteomes" id="UP001152320"/>
    </source>
</evidence>
<evidence type="ECO:0000259" key="5">
    <source>
        <dbReference type="Pfam" id="PF00501"/>
    </source>
</evidence>
<dbReference type="InterPro" id="IPR000873">
    <property type="entry name" value="AMP-dep_synth/lig_dom"/>
</dbReference>
<dbReference type="PANTHER" id="PTHR43272:SF32">
    <property type="entry name" value="AMP-DEPENDENT SYNTHETASE_LIGASE DOMAIN-CONTAINING PROTEIN"/>
    <property type="match status" value="1"/>
</dbReference>
<dbReference type="Pfam" id="PF23562">
    <property type="entry name" value="AMP-binding_C_3"/>
    <property type="match status" value="1"/>
</dbReference>
<accession>A0A9Q1BMU3</accession>
<dbReference type="GO" id="GO:0005783">
    <property type="term" value="C:endoplasmic reticulum"/>
    <property type="evidence" value="ECO:0007669"/>
    <property type="project" value="TreeGrafter"/>
</dbReference>
<dbReference type="SUPFAM" id="SSF56801">
    <property type="entry name" value="Acetyl-CoA synthetase-like"/>
    <property type="match status" value="1"/>
</dbReference>
<dbReference type="Proteomes" id="UP001152320">
    <property type="component" value="Chromosome 14"/>
</dbReference>
<dbReference type="Pfam" id="PF00501">
    <property type="entry name" value="AMP-binding"/>
    <property type="match status" value="1"/>
</dbReference>
<evidence type="ECO:0000313" key="6">
    <source>
        <dbReference type="EMBL" id="KAJ8029546.1"/>
    </source>
</evidence>
<dbReference type="OrthoDB" id="3633556at2759"/>
<evidence type="ECO:0000256" key="1">
    <source>
        <dbReference type="ARBA" id="ARBA00022598"/>
    </source>
</evidence>
<dbReference type="Gene3D" id="3.40.50.12780">
    <property type="entry name" value="N-terminal domain of ligase-like"/>
    <property type="match status" value="2"/>
</dbReference>
<dbReference type="EC" id="6.2.1.3" evidence="4"/>
<dbReference type="InterPro" id="IPR020845">
    <property type="entry name" value="AMP-binding_CS"/>
</dbReference>
<keyword evidence="7" id="KW-1185">Reference proteome</keyword>
<dbReference type="PANTHER" id="PTHR43272">
    <property type="entry name" value="LONG-CHAIN-FATTY-ACID--COA LIGASE"/>
    <property type="match status" value="1"/>
</dbReference>
<keyword evidence="3" id="KW-0443">Lipid metabolism</keyword>
<evidence type="ECO:0000256" key="4">
    <source>
        <dbReference type="ARBA" id="ARBA00026121"/>
    </source>
</evidence>
<evidence type="ECO:0000256" key="3">
    <source>
        <dbReference type="ARBA" id="ARBA00023098"/>
    </source>
</evidence>
<dbReference type="PROSITE" id="PS00455">
    <property type="entry name" value="AMP_BINDING"/>
    <property type="match status" value="1"/>
</dbReference>
<dbReference type="EMBL" id="JAIZAY010000014">
    <property type="protein sequence ID" value="KAJ8029546.1"/>
    <property type="molecule type" value="Genomic_DNA"/>
</dbReference>
<dbReference type="GO" id="GO:0016020">
    <property type="term" value="C:membrane"/>
    <property type="evidence" value="ECO:0007669"/>
    <property type="project" value="TreeGrafter"/>
</dbReference>